<gene>
    <name evidence="4" type="primary">POLR3F_1</name>
    <name evidence="4" type="ORF">FJT64_011086</name>
</gene>
<dbReference type="OrthoDB" id="613763at2759"/>
<dbReference type="Proteomes" id="UP000440578">
    <property type="component" value="Unassembled WGS sequence"/>
</dbReference>
<sequence>MGGIATQVNLSVPDIEKILDTLIYDGKVERRLQAGGGVQEQLKLYRATQTLLPPVGLVKTPCGICPVPLVTSAHRSAPPHGVVAAAG</sequence>
<evidence type="ECO:0000256" key="2">
    <source>
        <dbReference type="ARBA" id="ARBA00023163"/>
    </source>
</evidence>
<keyword evidence="2" id="KW-0804">Transcription</keyword>
<protein>
    <submittedName>
        <fullName evidence="4">DNA-directed RNA polymerase III subunit RPC6</fullName>
    </submittedName>
</protein>
<evidence type="ECO:0000313" key="5">
    <source>
        <dbReference type="Proteomes" id="UP000440578"/>
    </source>
</evidence>
<dbReference type="GO" id="GO:0006383">
    <property type="term" value="P:transcription by RNA polymerase III"/>
    <property type="evidence" value="ECO:0007669"/>
    <property type="project" value="InterPro"/>
</dbReference>
<evidence type="ECO:0000313" key="4">
    <source>
        <dbReference type="EMBL" id="KAF0290697.1"/>
    </source>
</evidence>
<dbReference type="Pfam" id="PF05158">
    <property type="entry name" value="RNA_pol_Rpc34"/>
    <property type="match status" value="1"/>
</dbReference>
<keyword evidence="3" id="KW-0539">Nucleus</keyword>
<evidence type="ECO:0000256" key="1">
    <source>
        <dbReference type="ARBA" id="ARBA00004123"/>
    </source>
</evidence>
<dbReference type="GO" id="GO:0005666">
    <property type="term" value="C:RNA polymerase III complex"/>
    <property type="evidence" value="ECO:0007669"/>
    <property type="project" value="InterPro"/>
</dbReference>
<dbReference type="PANTHER" id="PTHR12780">
    <property type="entry name" value="RNA POLYMERASE III DNA DIRECTED , 39KD SUBUNIT-RELATED"/>
    <property type="match status" value="1"/>
</dbReference>
<comment type="subcellular location">
    <subcellularLocation>
        <location evidence="1">Nucleus</location>
    </subcellularLocation>
</comment>
<keyword evidence="4" id="KW-0240">DNA-directed RNA polymerase</keyword>
<dbReference type="EMBL" id="VIIS01001934">
    <property type="protein sequence ID" value="KAF0290697.1"/>
    <property type="molecule type" value="Genomic_DNA"/>
</dbReference>
<proteinExistence type="predicted"/>
<keyword evidence="5" id="KW-1185">Reference proteome</keyword>
<name>A0A6A4V348_AMPAM</name>
<accession>A0A6A4V348</accession>
<evidence type="ECO:0000256" key="3">
    <source>
        <dbReference type="ARBA" id="ARBA00023242"/>
    </source>
</evidence>
<reference evidence="4 5" key="1">
    <citation type="submission" date="2019-07" db="EMBL/GenBank/DDBJ databases">
        <title>Draft genome assembly of a fouling barnacle, Amphibalanus amphitrite (Darwin, 1854): The first reference genome for Thecostraca.</title>
        <authorList>
            <person name="Kim W."/>
        </authorList>
    </citation>
    <scope>NUCLEOTIDE SEQUENCE [LARGE SCALE GENOMIC DNA]</scope>
    <source>
        <strain evidence="4">SNU_AA5</strain>
        <tissue evidence="4">Soma without cirri and trophi</tissue>
    </source>
</reference>
<dbReference type="AlphaFoldDB" id="A0A6A4V348"/>
<organism evidence="4 5">
    <name type="scientific">Amphibalanus amphitrite</name>
    <name type="common">Striped barnacle</name>
    <name type="synonym">Balanus amphitrite</name>
    <dbReference type="NCBI Taxonomy" id="1232801"/>
    <lineage>
        <taxon>Eukaryota</taxon>
        <taxon>Metazoa</taxon>
        <taxon>Ecdysozoa</taxon>
        <taxon>Arthropoda</taxon>
        <taxon>Crustacea</taxon>
        <taxon>Multicrustacea</taxon>
        <taxon>Cirripedia</taxon>
        <taxon>Thoracica</taxon>
        <taxon>Thoracicalcarea</taxon>
        <taxon>Balanomorpha</taxon>
        <taxon>Balanoidea</taxon>
        <taxon>Balanidae</taxon>
        <taxon>Amphibalaninae</taxon>
        <taxon>Amphibalanus</taxon>
    </lineage>
</organism>
<dbReference type="InterPro" id="IPR007832">
    <property type="entry name" value="RNA_pol_Rpc34"/>
</dbReference>
<comment type="caution">
    <text evidence="4">The sequence shown here is derived from an EMBL/GenBank/DDBJ whole genome shotgun (WGS) entry which is preliminary data.</text>
</comment>
<dbReference type="InterPro" id="IPR016049">
    <property type="entry name" value="RNA_pol_Rpc34-like"/>
</dbReference>